<feature type="region of interest" description="Disordered" evidence="1">
    <location>
        <begin position="105"/>
        <end position="211"/>
    </location>
</feature>
<feature type="compositionally biased region" description="Gly residues" evidence="1">
    <location>
        <begin position="182"/>
        <end position="191"/>
    </location>
</feature>
<evidence type="ECO:0000313" key="4">
    <source>
        <dbReference type="EMBL" id="EGG47418.1"/>
    </source>
</evidence>
<gene>
    <name evidence="4" type="ORF">SGM_2342</name>
</gene>
<dbReference type="EMBL" id="AEYX01000032">
    <property type="protein sequence ID" value="EGG47418.1"/>
    <property type="molecule type" value="Genomic_DNA"/>
</dbReference>
<dbReference type="PANTHER" id="PTHR43662:SF3">
    <property type="entry name" value="DOMAIN PROTEIN, PUTATIVE (AFU_ORTHOLOGUE AFUA_6G11970)-RELATED"/>
    <property type="match status" value="1"/>
</dbReference>
<dbReference type="InterPro" id="IPR018535">
    <property type="entry name" value="DUF1996"/>
</dbReference>
<evidence type="ECO:0000256" key="2">
    <source>
        <dbReference type="SAM" id="Phobius"/>
    </source>
</evidence>
<feature type="compositionally biased region" description="Gly residues" evidence="1">
    <location>
        <begin position="546"/>
        <end position="560"/>
    </location>
</feature>
<keyword evidence="2" id="KW-0472">Membrane</keyword>
<feature type="compositionally biased region" description="Polar residues" evidence="1">
    <location>
        <begin position="649"/>
        <end position="659"/>
    </location>
</feature>
<reference evidence="4 5" key="1">
    <citation type="journal article" date="2011" name="J. Bacteriol.">
        <title>Draft genome sequence of the marine bacterium Streptomyces griseoaurantiacus M045, which produces novel manumycin-type antibiotics with a pABA core component.</title>
        <authorList>
            <person name="Li F."/>
            <person name="Jiang P."/>
            <person name="Zheng H."/>
            <person name="Wang S."/>
            <person name="Zhao G."/>
            <person name="Qin S."/>
            <person name="Liu Z."/>
        </authorList>
    </citation>
    <scope>NUCLEOTIDE SEQUENCE [LARGE SCALE GENOMIC DNA]</scope>
    <source>
        <strain evidence="4 5">M045</strain>
    </source>
</reference>
<accession>F3NGS8</accession>
<dbReference type="Pfam" id="PF09362">
    <property type="entry name" value="DUF1996"/>
    <property type="match status" value="1"/>
</dbReference>
<feature type="compositionally biased region" description="Polar residues" evidence="1">
    <location>
        <begin position="601"/>
        <end position="626"/>
    </location>
</feature>
<evidence type="ECO:0000259" key="3">
    <source>
        <dbReference type="Pfam" id="PF09362"/>
    </source>
</evidence>
<feature type="compositionally biased region" description="Basic and acidic residues" evidence="1">
    <location>
        <begin position="518"/>
        <end position="545"/>
    </location>
</feature>
<evidence type="ECO:0000313" key="5">
    <source>
        <dbReference type="Proteomes" id="UP000003022"/>
    </source>
</evidence>
<dbReference type="RefSeq" id="WP_006140023.1">
    <property type="nucleotide sequence ID" value="NZ_AEYX01000032.1"/>
</dbReference>
<feature type="compositionally biased region" description="Gly residues" evidence="1">
    <location>
        <begin position="160"/>
        <end position="170"/>
    </location>
</feature>
<proteinExistence type="predicted"/>
<name>F3NGS8_9ACTN</name>
<evidence type="ECO:0000256" key="1">
    <source>
        <dbReference type="SAM" id="MobiDB-lite"/>
    </source>
</evidence>
<protein>
    <submittedName>
        <fullName evidence="4">Secreted protein</fullName>
    </submittedName>
</protein>
<dbReference type="AlphaFoldDB" id="F3NGS8"/>
<feature type="transmembrane region" description="Helical" evidence="2">
    <location>
        <begin position="662"/>
        <end position="680"/>
    </location>
</feature>
<keyword evidence="5" id="KW-1185">Reference proteome</keyword>
<dbReference type="Proteomes" id="UP000003022">
    <property type="component" value="Unassembled WGS sequence"/>
</dbReference>
<dbReference type="PANTHER" id="PTHR43662">
    <property type="match status" value="1"/>
</dbReference>
<keyword evidence="2" id="KW-0812">Transmembrane</keyword>
<comment type="caution">
    <text evidence="4">The sequence shown here is derived from an EMBL/GenBank/DDBJ whole genome shotgun (WGS) entry which is preliminary data.</text>
</comment>
<dbReference type="STRING" id="996637.SGM_2342"/>
<dbReference type="eggNOG" id="ENOG502Z890">
    <property type="taxonomic scope" value="Bacteria"/>
</dbReference>
<feature type="compositionally biased region" description="Basic and acidic residues" evidence="1">
    <location>
        <begin position="110"/>
        <end position="127"/>
    </location>
</feature>
<feature type="region of interest" description="Disordered" evidence="1">
    <location>
        <begin position="507"/>
        <end position="659"/>
    </location>
</feature>
<organism evidence="4 5">
    <name type="scientific">Streptomyces griseoaurantiacus M045</name>
    <dbReference type="NCBI Taxonomy" id="996637"/>
    <lineage>
        <taxon>Bacteria</taxon>
        <taxon>Bacillati</taxon>
        <taxon>Actinomycetota</taxon>
        <taxon>Actinomycetes</taxon>
        <taxon>Kitasatosporales</taxon>
        <taxon>Streptomycetaceae</taxon>
        <taxon>Streptomyces</taxon>
        <taxon>Streptomyces aurantiacus group</taxon>
    </lineage>
</organism>
<sequence length="689" mass="69847">MTGGTRRRPRAARRSTVAAIALMVGGAGLIAVNTYASASETNETNQSGTTRLAAGAAGSTVDCPEVADSLPELSEKALAGVSDELAAMDTQVTDAYQRLTRMGTAPGAGEKVKGEVLDPLEKSRAESIGRITDSIGKSTGERPSGLDDLAACEVRTAPGGTTGNGSGDAGADGKDSGDKGSGDQGTGGDGGTPPAAGGENGNGPEATDFVDIRTVRPNVNRAPEARSGASRGSFSVDCGVNENKNYNTDNVIVAPGVTNGAHHTHDYVGNQDVNAFSNNDTFAAAGTSCDAKGDKSSYYWPVMRVQDGTQEFDQNNDGGGKEGNVGKILTAKQAEIKYVGSPTSKVVGMPKFLRIITGDAKAFTNGTANANAHFSCTGFEDKVQLTDKYPICPKGSDVVRSFAFQSCWDGQNTDSANHRSHVAFADANGNCAGGFKAIPQLTMRLVYSVPTPVIANGQVKNAYAVDGFPEQLHKPINDHDDFISVMDQNLMNQVVDCLNKGRNCGAGTPPENGNGAGKGDDDGGKGNGESDDKGGQGDNGGKGDNDGNGGNGKGDTGNGGATEAPAKGGTPNGQDEAKGSGGSGDEAVKSGGTAGADAPRTESTVASEAQRAQSGANPGTSASPSAVSRPEGGEDQEPAGSVNPAPQAEGSQGSLAETGSQLWPAAAGALMLCAGLVVLLRSRRHTARR</sequence>
<feature type="compositionally biased region" description="Basic and acidic residues" evidence="1">
    <location>
        <begin position="171"/>
        <end position="181"/>
    </location>
</feature>
<keyword evidence="2" id="KW-1133">Transmembrane helix</keyword>
<feature type="domain" description="DUF1996" evidence="3">
    <location>
        <begin position="252"/>
        <end position="451"/>
    </location>
</feature>
<feature type="compositionally biased region" description="Low complexity" evidence="1">
    <location>
        <begin position="192"/>
        <end position="207"/>
    </location>
</feature>